<evidence type="ECO:0000313" key="17">
    <source>
        <dbReference type="Proteomes" id="UP000685013"/>
    </source>
</evidence>
<evidence type="ECO:0000256" key="6">
    <source>
        <dbReference type="ARBA" id="ARBA00022801"/>
    </source>
</evidence>
<evidence type="ECO:0000256" key="9">
    <source>
        <dbReference type="ARBA" id="ARBA00023034"/>
    </source>
</evidence>
<feature type="binding site" evidence="13">
    <location>
        <position position="426"/>
    </location>
    <ligand>
        <name>Mg(2+)</name>
        <dbReference type="ChEBI" id="CHEBI:18420"/>
    </ligand>
</feature>
<feature type="domain" description="Sialate O-acetylesterase" evidence="15">
    <location>
        <begin position="22"/>
        <end position="237"/>
    </location>
</feature>
<gene>
    <name evidence="16" type="ORF">SDJN03_28678</name>
</gene>
<dbReference type="PANTHER" id="PTHR31988">
    <property type="entry name" value="ESTERASE, PUTATIVE (DUF303)-RELATED"/>
    <property type="match status" value="1"/>
</dbReference>
<protein>
    <submittedName>
        <fullName evidence="16">Carbohydrate esterase</fullName>
    </submittedName>
</protein>
<feature type="binding site" evidence="12">
    <location>
        <begin position="419"/>
        <end position="426"/>
    </location>
    <ligand>
        <name>GTP</name>
        <dbReference type="ChEBI" id="CHEBI:37565"/>
    </ligand>
</feature>
<keyword evidence="7" id="KW-0931">ER-Golgi transport</keyword>
<evidence type="ECO:0000256" key="10">
    <source>
        <dbReference type="ARBA" id="ARBA00023134"/>
    </source>
</evidence>
<keyword evidence="13" id="KW-0460">Magnesium</keyword>
<dbReference type="EMBL" id="JAGKQH010000019">
    <property type="protein sequence ID" value="KAG6571950.1"/>
    <property type="molecule type" value="Genomic_DNA"/>
</dbReference>
<dbReference type="InterPro" id="IPR006689">
    <property type="entry name" value="Small_GTPase_ARF/SAR"/>
</dbReference>
<dbReference type="NCBIfam" id="TIGR00231">
    <property type="entry name" value="small_GTP"/>
    <property type="match status" value="1"/>
</dbReference>
<evidence type="ECO:0000256" key="8">
    <source>
        <dbReference type="ARBA" id="ARBA00022927"/>
    </source>
</evidence>
<evidence type="ECO:0000259" key="15">
    <source>
        <dbReference type="Pfam" id="PF03629"/>
    </source>
</evidence>
<keyword evidence="11" id="KW-0449">Lipoprotein</keyword>
<keyword evidence="17" id="KW-1185">Reference proteome</keyword>
<dbReference type="PROSITE" id="PS51417">
    <property type="entry name" value="ARF"/>
    <property type="match status" value="1"/>
</dbReference>
<reference evidence="16 17" key="1">
    <citation type="journal article" date="2021" name="Hortic Res">
        <title>The domestication of Cucurbita argyrosperma as revealed by the genome of its wild relative.</title>
        <authorList>
            <person name="Barrera-Redondo J."/>
            <person name="Sanchez-de la Vega G."/>
            <person name="Aguirre-Liguori J.A."/>
            <person name="Castellanos-Morales G."/>
            <person name="Gutierrez-Guerrero Y.T."/>
            <person name="Aguirre-Dugua X."/>
            <person name="Aguirre-Planter E."/>
            <person name="Tenaillon M.I."/>
            <person name="Lira-Saade R."/>
            <person name="Eguiarte L.E."/>
        </authorList>
    </citation>
    <scope>NUCLEOTIDE SEQUENCE [LARGE SCALE GENOMIC DNA]</scope>
    <source>
        <strain evidence="16">JBR-2021</strain>
    </source>
</reference>
<dbReference type="GO" id="GO:0046872">
    <property type="term" value="F:metal ion binding"/>
    <property type="evidence" value="ECO:0007669"/>
    <property type="project" value="UniProtKB-KW"/>
</dbReference>
<name>A0AAV6LXP2_9ROSI</name>
<evidence type="ECO:0000256" key="2">
    <source>
        <dbReference type="ARBA" id="ARBA00010290"/>
    </source>
</evidence>
<evidence type="ECO:0000256" key="12">
    <source>
        <dbReference type="PIRSR" id="PIRSR606689-1"/>
    </source>
</evidence>
<dbReference type="GO" id="GO:0005794">
    <property type="term" value="C:Golgi apparatus"/>
    <property type="evidence" value="ECO:0007669"/>
    <property type="project" value="UniProtKB-SubCell"/>
</dbReference>
<comment type="similarity">
    <text evidence="2">Belongs to the small GTPase superfamily. Arf family.</text>
</comment>
<evidence type="ECO:0000256" key="13">
    <source>
        <dbReference type="PIRSR" id="PIRSR606689-2"/>
    </source>
</evidence>
<accession>A0AAV6LXP2</accession>
<dbReference type="GO" id="GO:0005525">
    <property type="term" value="F:GTP binding"/>
    <property type="evidence" value="ECO:0007669"/>
    <property type="project" value="UniProtKB-KW"/>
</dbReference>
<dbReference type="GO" id="GO:0016192">
    <property type="term" value="P:vesicle-mediated transport"/>
    <property type="evidence" value="ECO:0007669"/>
    <property type="project" value="UniProtKB-KW"/>
</dbReference>
<keyword evidence="13" id="KW-0479">Metal-binding</keyword>
<evidence type="ECO:0000256" key="7">
    <source>
        <dbReference type="ARBA" id="ARBA00022892"/>
    </source>
</evidence>
<organism evidence="16 17">
    <name type="scientific">Cucurbita argyrosperma subsp. sororia</name>
    <dbReference type="NCBI Taxonomy" id="37648"/>
    <lineage>
        <taxon>Eukaryota</taxon>
        <taxon>Viridiplantae</taxon>
        <taxon>Streptophyta</taxon>
        <taxon>Embryophyta</taxon>
        <taxon>Tracheophyta</taxon>
        <taxon>Spermatophyta</taxon>
        <taxon>Magnoliopsida</taxon>
        <taxon>eudicotyledons</taxon>
        <taxon>Gunneridae</taxon>
        <taxon>Pentapetalae</taxon>
        <taxon>rosids</taxon>
        <taxon>fabids</taxon>
        <taxon>Cucurbitales</taxon>
        <taxon>Cucurbitaceae</taxon>
        <taxon>Cucurbiteae</taxon>
        <taxon>Cucurbita</taxon>
    </lineage>
</organism>
<comment type="subcellular location">
    <subcellularLocation>
        <location evidence="1">Golgi apparatus</location>
    </subcellularLocation>
</comment>
<evidence type="ECO:0000256" key="5">
    <source>
        <dbReference type="ARBA" id="ARBA00022741"/>
    </source>
</evidence>
<dbReference type="AlphaFoldDB" id="A0AAV6LXP2"/>
<dbReference type="Pfam" id="PF03629">
    <property type="entry name" value="SASA"/>
    <property type="match status" value="1"/>
</dbReference>
<evidence type="ECO:0000256" key="14">
    <source>
        <dbReference type="SAM" id="MobiDB-lite"/>
    </source>
</evidence>
<dbReference type="InterPro" id="IPR045872">
    <property type="entry name" value="Arf1-5-like"/>
</dbReference>
<feature type="non-terminal residue" evidence="16">
    <location>
        <position position="1"/>
    </location>
</feature>
<dbReference type="InterPro" id="IPR005181">
    <property type="entry name" value="SASA"/>
</dbReference>
<evidence type="ECO:0000256" key="3">
    <source>
        <dbReference type="ARBA" id="ARBA00022448"/>
    </source>
</evidence>
<keyword evidence="4" id="KW-0519">Myristate</keyword>
<evidence type="ECO:0000313" key="16">
    <source>
        <dbReference type="EMBL" id="KAG6571950.1"/>
    </source>
</evidence>
<dbReference type="Proteomes" id="UP000685013">
    <property type="component" value="Chromosome 19"/>
</dbReference>
<dbReference type="FunFam" id="3.40.50.300:FF:003500">
    <property type="entry name" value="ADP-ribosylation factor 1"/>
    <property type="match status" value="1"/>
</dbReference>
<dbReference type="GO" id="GO:0016004">
    <property type="term" value="F:phospholipase activator activity"/>
    <property type="evidence" value="ECO:0007669"/>
    <property type="project" value="UniProtKB-ARBA"/>
</dbReference>
<sequence>MAATTDLDPIQTNATPNPPPNKQIFILSGQSNMAGRGGVLKKLHRWDGVVPPEAQPHPSIFRLSAKLHWEVAHEPLHADIDTKKTCGVGPGMAFANGVRERVGTVALVPCAVGGTAIKEWARGEKLYEDMVKRARHSVKDGGEIRAILWFQGESDTSTEHDADAYQGNMEAFVANVRRDLALPSLPIIQVALASGVKYIERVREAQLGMRVENVVCVDAKGLELKEDNLHLTTQAQERAQDFSGVNRDLKMAALHASASLSLAVRDASFARRRAPEVFPLHRGSLPNLYRLGTTFATGSPLVLSKPTGQKKHTVKPNSVSIRCEQSSQESNILDVWLGRLAMVGFAIAISVEIATGKGLLENFGVTTPLPSVALAVTALPLHVEVFGLIFTWKTSMGAVITRLRKRLFQNREVRILMVGLDASGKTTILYKLKLGEVVMTVPTIGFNVETLEYKNISCSVWDVGGQDKIRPLWRHYFQNTQGLVYVVDSGDRGRICEARNELHRILSEPELRKVAVLVFANKQDLPQSMPVSEIATKLGLHSLSQRRWYIQGTSATSGQGLYEGFDWLCNNIIIKDSP</sequence>
<dbReference type="InterPro" id="IPR005225">
    <property type="entry name" value="Small_GTP-bd"/>
</dbReference>
<keyword evidence="6" id="KW-0378">Hydrolase</keyword>
<feature type="binding site" evidence="13">
    <location>
        <position position="443"/>
    </location>
    <ligand>
        <name>Mg(2+)</name>
        <dbReference type="ChEBI" id="CHEBI:18420"/>
    </ligand>
</feature>
<evidence type="ECO:0000256" key="4">
    <source>
        <dbReference type="ARBA" id="ARBA00022707"/>
    </source>
</evidence>
<keyword evidence="9" id="KW-0333">Golgi apparatus</keyword>
<keyword evidence="8" id="KW-0653">Protein transport</keyword>
<dbReference type="SMART" id="SM00177">
    <property type="entry name" value="ARF"/>
    <property type="match status" value="1"/>
</dbReference>
<keyword evidence="10 12" id="KW-0342">GTP-binding</keyword>
<dbReference type="InterPro" id="IPR052940">
    <property type="entry name" value="Carb_Esterase_6"/>
</dbReference>
<feature type="region of interest" description="Disordered" evidence="14">
    <location>
        <begin position="1"/>
        <end position="21"/>
    </location>
</feature>
<keyword evidence="3" id="KW-0813">Transport</keyword>
<comment type="caution">
    <text evidence="16">The sequence shown here is derived from an EMBL/GenBank/DDBJ whole genome shotgun (WGS) entry which is preliminary data.</text>
</comment>
<dbReference type="GO" id="GO:0003924">
    <property type="term" value="F:GTPase activity"/>
    <property type="evidence" value="ECO:0007669"/>
    <property type="project" value="InterPro"/>
</dbReference>
<dbReference type="CDD" id="cd04150">
    <property type="entry name" value="Arf1_5_like"/>
    <property type="match status" value="1"/>
</dbReference>
<feature type="binding site" evidence="12">
    <location>
        <position position="465"/>
    </location>
    <ligand>
        <name>GTP</name>
        <dbReference type="ChEBI" id="CHEBI:37565"/>
    </ligand>
</feature>
<keyword evidence="5 12" id="KW-0547">Nucleotide-binding</keyword>
<feature type="binding site" evidence="12">
    <location>
        <begin position="521"/>
        <end position="524"/>
    </location>
    <ligand>
        <name>GTP</name>
        <dbReference type="ChEBI" id="CHEBI:37565"/>
    </ligand>
</feature>
<evidence type="ECO:0000256" key="11">
    <source>
        <dbReference type="ARBA" id="ARBA00023288"/>
    </source>
</evidence>
<dbReference type="GO" id="GO:0015031">
    <property type="term" value="P:protein transport"/>
    <property type="evidence" value="ECO:0007669"/>
    <property type="project" value="UniProtKB-KW"/>
</dbReference>
<evidence type="ECO:0000256" key="1">
    <source>
        <dbReference type="ARBA" id="ARBA00004555"/>
    </source>
</evidence>
<dbReference type="Pfam" id="PF00025">
    <property type="entry name" value="Arf"/>
    <property type="match status" value="1"/>
</dbReference>
<dbReference type="SMART" id="SM00178">
    <property type="entry name" value="SAR"/>
    <property type="match status" value="1"/>
</dbReference>
<dbReference type="PANTHER" id="PTHR31988:SF19">
    <property type="entry name" value="9-O-ACETYL-N-ACETYLNEURAMINIC ACID DEACETYLASE-RELATED"/>
    <property type="match status" value="1"/>
</dbReference>
<proteinExistence type="inferred from homology"/>